<keyword evidence="5 8" id="KW-0456">Lyase</keyword>
<protein>
    <recommendedName>
        <fullName evidence="2">carbonic anhydrase</fullName>
        <ecNumber evidence="2">4.2.1.1</ecNumber>
    </recommendedName>
</protein>
<evidence type="ECO:0000259" key="7">
    <source>
        <dbReference type="PROSITE" id="PS51144"/>
    </source>
</evidence>
<evidence type="ECO:0000256" key="1">
    <source>
        <dbReference type="ARBA" id="ARBA00010718"/>
    </source>
</evidence>
<dbReference type="CDD" id="cd03124">
    <property type="entry name" value="alpha_CA_prokaryotic_like"/>
    <property type="match status" value="1"/>
</dbReference>
<keyword evidence="3" id="KW-0479">Metal-binding</keyword>
<accession>A0ABU0E8H7</accession>
<comment type="similarity">
    <text evidence="1">Belongs to the alpha-carbonic anhydrase family.</text>
</comment>
<proteinExistence type="inferred from homology"/>
<evidence type="ECO:0000256" key="5">
    <source>
        <dbReference type="ARBA" id="ARBA00023239"/>
    </source>
</evidence>
<dbReference type="Gene3D" id="3.10.200.10">
    <property type="entry name" value="Alpha carbonic anhydrase"/>
    <property type="match status" value="1"/>
</dbReference>
<dbReference type="Pfam" id="PF00194">
    <property type="entry name" value="Carb_anhydrase"/>
    <property type="match status" value="1"/>
</dbReference>
<dbReference type="PANTHER" id="PTHR18952">
    <property type="entry name" value="CARBONIC ANHYDRASE"/>
    <property type="match status" value="1"/>
</dbReference>
<reference evidence="8 9" key="1">
    <citation type="submission" date="2023-07" db="EMBL/GenBank/DDBJ databases">
        <title>Genomic Encyclopedia of Type Strains, Phase IV (KMG-IV): sequencing the most valuable type-strain genomes for metagenomic binning, comparative biology and taxonomic classification.</title>
        <authorList>
            <person name="Goeker M."/>
        </authorList>
    </citation>
    <scope>NUCLEOTIDE SEQUENCE [LARGE SCALE GENOMIC DNA]</scope>
    <source>
        <strain evidence="8 9">DSM 16784</strain>
    </source>
</reference>
<evidence type="ECO:0000256" key="6">
    <source>
        <dbReference type="ARBA" id="ARBA00048348"/>
    </source>
</evidence>
<dbReference type="InterPro" id="IPR001148">
    <property type="entry name" value="CA_dom"/>
</dbReference>
<dbReference type="EMBL" id="JAUSUR010000010">
    <property type="protein sequence ID" value="MDQ0363213.1"/>
    <property type="molecule type" value="Genomic_DNA"/>
</dbReference>
<gene>
    <name evidence="8" type="ORF">J2S15_003974</name>
</gene>
<dbReference type="GO" id="GO:0004089">
    <property type="term" value="F:carbonate dehydratase activity"/>
    <property type="evidence" value="ECO:0007669"/>
    <property type="project" value="UniProtKB-EC"/>
</dbReference>
<dbReference type="SMART" id="SM01057">
    <property type="entry name" value="Carb_anhydrase"/>
    <property type="match status" value="1"/>
</dbReference>
<dbReference type="InterPro" id="IPR023561">
    <property type="entry name" value="Carbonic_anhydrase_a-class"/>
</dbReference>
<name>A0ABU0E8H7_9FIRM</name>
<dbReference type="SUPFAM" id="SSF51069">
    <property type="entry name" value="Carbonic anhydrase"/>
    <property type="match status" value="1"/>
</dbReference>
<evidence type="ECO:0000256" key="2">
    <source>
        <dbReference type="ARBA" id="ARBA00012925"/>
    </source>
</evidence>
<evidence type="ECO:0000256" key="4">
    <source>
        <dbReference type="ARBA" id="ARBA00022833"/>
    </source>
</evidence>
<feature type="domain" description="Alpha-carbonic anhydrase" evidence="7">
    <location>
        <begin position="5"/>
        <end position="227"/>
    </location>
</feature>
<organism evidence="8 9">
    <name type="scientific">Breznakia pachnodae</name>
    <dbReference type="NCBI Taxonomy" id="265178"/>
    <lineage>
        <taxon>Bacteria</taxon>
        <taxon>Bacillati</taxon>
        <taxon>Bacillota</taxon>
        <taxon>Erysipelotrichia</taxon>
        <taxon>Erysipelotrichales</taxon>
        <taxon>Erysipelotrichaceae</taxon>
        <taxon>Breznakia</taxon>
    </lineage>
</organism>
<dbReference type="EC" id="4.2.1.1" evidence="2"/>
<dbReference type="InterPro" id="IPR041891">
    <property type="entry name" value="Alpha_CA_prokaryot-like"/>
</dbReference>
<dbReference type="RefSeq" id="WP_307411986.1">
    <property type="nucleotide sequence ID" value="NZ_JAUSUR010000010.1"/>
</dbReference>
<dbReference type="PROSITE" id="PS51144">
    <property type="entry name" value="ALPHA_CA_2"/>
    <property type="match status" value="1"/>
</dbReference>
<dbReference type="InterPro" id="IPR036398">
    <property type="entry name" value="CA_dom_sf"/>
</dbReference>
<dbReference type="PANTHER" id="PTHR18952:SF265">
    <property type="entry name" value="CARBONIC ANHYDRASE"/>
    <property type="match status" value="1"/>
</dbReference>
<comment type="catalytic activity">
    <reaction evidence="6">
        <text>hydrogencarbonate + H(+) = CO2 + H2O</text>
        <dbReference type="Rhea" id="RHEA:10748"/>
        <dbReference type="ChEBI" id="CHEBI:15377"/>
        <dbReference type="ChEBI" id="CHEBI:15378"/>
        <dbReference type="ChEBI" id="CHEBI:16526"/>
        <dbReference type="ChEBI" id="CHEBI:17544"/>
        <dbReference type="EC" id="4.2.1.1"/>
    </reaction>
</comment>
<sequence length="228" mass="26874">MNKDIEWSYIGNNGPDYWGSLCHEYSIATNGMRQSPINIDSDNVYSATQSIDYHYEEDKYLIKSEKYTISLYPLHEYKQYFVYENEKFYLEHIHFHVPSEHTIDNKRFSVEWHFVHKNIHKEYLVLAILSDVRNNSISSFESLVTALNKKEKHLLLDISQLITNKVREFYHYEGSLTTPPTVESVTWIIGKQIISIGSCSYGILNKNVNNNVRPIQRINDRKIKMLCK</sequence>
<comment type="caution">
    <text evidence="8">The sequence shown here is derived from an EMBL/GenBank/DDBJ whole genome shotgun (WGS) entry which is preliminary data.</text>
</comment>
<dbReference type="Proteomes" id="UP001230220">
    <property type="component" value="Unassembled WGS sequence"/>
</dbReference>
<keyword evidence="4" id="KW-0862">Zinc</keyword>
<evidence type="ECO:0000313" key="9">
    <source>
        <dbReference type="Proteomes" id="UP001230220"/>
    </source>
</evidence>
<evidence type="ECO:0000256" key="3">
    <source>
        <dbReference type="ARBA" id="ARBA00022723"/>
    </source>
</evidence>
<keyword evidence="9" id="KW-1185">Reference proteome</keyword>
<evidence type="ECO:0000313" key="8">
    <source>
        <dbReference type="EMBL" id="MDQ0363213.1"/>
    </source>
</evidence>